<dbReference type="EMBL" id="QZVS01000095">
    <property type="protein sequence ID" value="RJT85671.1"/>
    <property type="molecule type" value="Genomic_DNA"/>
</dbReference>
<dbReference type="OrthoDB" id="3173471at2"/>
<dbReference type="AlphaFoldDB" id="A0A3A5M8U7"/>
<organism evidence="1 2">
    <name type="scientific">Cryobacterium melibiosiphilum</name>
    <dbReference type="NCBI Taxonomy" id="995039"/>
    <lineage>
        <taxon>Bacteria</taxon>
        <taxon>Bacillati</taxon>
        <taxon>Actinomycetota</taxon>
        <taxon>Actinomycetes</taxon>
        <taxon>Micrococcales</taxon>
        <taxon>Microbacteriaceae</taxon>
        <taxon>Cryobacterium</taxon>
    </lineage>
</organism>
<reference evidence="1 2" key="1">
    <citation type="submission" date="2018-09" db="EMBL/GenBank/DDBJ databases">
        <title>Novel species of Cryobacterium.</title>
        <authorList>
            <person name="Liu Q."/>
            <person name="Xin Y.-H."/>
        </authorList>
    </citation>
    <scope>NUCLEOTIDE SEQUENCE [LARGE SCALE GENOMIC DNA]</scope>
    <source>
        <strain evidence="1 2">Hh39</strain>
    </source>
</reference>
<sequence>MPANAFFSHQTAAQLLGIPLPARRELALPLHVSVVDPARAPDARDIVGHRLTIEPAEIILWRGLPITGPARTWMDLAAVLDLADLVAAGDYLLSRRHPLTTLTALTDALAHYPGRRGLVTARRALPLLRDGAESRRESLLRVVIVEAGLPEPECNATIYDAHGLFLARGDLVYREYRSLLEYQGDYHRTDRGQWRRDIRRLGTLEDNDWLMQQFTDDDLAAPVELVNRIERRLRARGWSGQRMPRG</sequence>
<evidence type="ECO:0000313" key="2">
    <source>
        <dbReference type="Proteomes" id="UP000272015"/>
    </source>
</evidence>
<keyword evidence="2" id="KW-1185">Reference proteome</keyword>
<proteinExistence type="predicted"/>
<gene>
    <name evidence="1" type="ORF">D6T64_18855</name>
</gene>
<name>A0A3A5M8U7_9MICO</name>
<accession>A0A3A5M8U7</accession>
<protein>
    <recommendedName>
        <fullName evidence="3">AbiEi antitoxin C-terminal domain-containing protein</fullName>
    </recommendedName>
</protein>
<dbReference type="RefSeq" id="WP_119976213.1">
    <property type="nucleotide sequence ID" value="NZ_JBHSQA010000009.1"/>
</dbReference>
<comment type="caution">
    <text evidence="1">The sequence shown here is derived from an EMBL/GenBank/DDBJ whole genome shotgun (WGS) entry which is preliminary data.</text>
</comment>
<evidence type="ECO:0000313" key="1">
    <source>
        <dbReference type="EMBL" id="RJT85671.1"/>
    </source>
</evidence>
<dbReference type="Proteomes" id="UP000272015">
    <property type="component" value="Unassembled WGS sequence"/>
</dbReference>
<evidence type="ECO:0008006" key="3">
    <source>
        <dbReference type="Google" id="ProtNLM"/>
    </source>
</evidence>